<accession>A0A316V4W4</accession>
<comment type="similarity">
    <text evidence="1">Belongs to the glycosyl hydrolase 13 family.</text>
</comment>
<dbReference type="GeneID" id="37023663"/>
<dbReference type="InterPro" id="IPR006047">
    <property type="entry name" value="GH13_cat_dom"/>
</dbReference>
<dbReference type="GO" id="GO:0000025">
    <property type="term" value="P:maltose catabolic process"/>
    <property type="evidence" value="ECO:0007669"/>
    <property type="project" value="TreeGrafter"/>
</dbReference>
<dbReference type="PANTHER" id="PTHR10357">
    <property type="entry name" value="ALPHA-AMYLASE FAMILY MEMBER"/>
    <property type="match status" value="1"/>
</dbReference>
<evidence type="ECO:0000256" key="1">
    <source>
        <dbReference type="ARBA" id="ARBA00008061"/>
    </source>
</evidence>
<dbReference type="InParanoid" id="A0A316V4W4"/>
<dbReference type="CDD" id="cd11333">
    <property type="entry name" value="AmyAc_SI_OligoGlu_DGase"/>
    <property type="match status" value="1"/>
</dbReference>
<keyword evidence="2" id="KW-0462">Maltose metabolism</keyword>
<dbReference type="AlphaFoldDB" id="A0A316V4W4"/>
<dbReference type="RefSeq" id="XP_025352888.1">
    <property type="nucleotide sequence ID" value="XM_025501882.1"/>
</dbReference>
<proteinExistence type="inferred from homology"/>
<evidence type="ECO:0000313" key="5">
    <source>
        <dbReference type="Proteomes" id="UP000245771"/>
    </source>
</evidence>
<dbReference type="GO" id="GO:0033934">
    <property type="term" value="F:glucan 1,4-alpha-maltotriohydrolase activity"/>
    <property type="evidence" value="ECO:0007669"/>
    <property type="project" value="TreeGrafter"/>
</dbReference>
<dbReference type="PANTHER" id="PTHR10357:SF179">
    <property type="entry name" value="NEUTRAL AND BASIC AMINO ACID TRANSPORT PROTEIN RBAT"/>
    <property type="match status" value="1"/>
</dbReference>
<dbReference type="Gene3D" id="3.20.20.80">
    <property type="entry name" value="Glycosidases"/>
    <property type="match status" value="1"/>
</dbReference>
<evidence type="ECO:0000256" key="2">
    <source>
        <dbReference type="ARBA" id="ARBA00026248"/>
    </source>
</evidence>
<sequence length="584" mass="66954">MSDEDKRTCWWREAIVYQIWPKSFYSGRGTPTGDIAGIIAKLDYLKSLGINTIWLSPHYASPMIDEGYDISDYEDINPIFGTVQDTEHLIKECHSRGLRIIFDLVINHTSDQHKWFLESRSSKENPKRDWYIWRPARYVDGKRMPPTNWESAFSQSTWEWDEKTEEYYLHMFAVEQPDLNWRNTDCRSAILKSSMEFWLERGLDGFRVDTCSLYAKPEQLVDAPITKPGYLQTAWDLIVDGERIHEYLGMMGKLLAKYDAMTVGELSRLPNKEVLKYISFARNELSMVFAPDVALVGMDGQEGHFKTAPWNVAQIATNTEKLQTLFDDNDGWTTSFLENHDLGRSVSRFASHAEKHHADACKMLSLYTTLLSGTPFYYQGQEIGMTNVPLEWDLSEYLDIATVNFIKALRESGKSDKDIEKFKPNINLLARDNARTPVQWTDGPNAGFTKEGVKPWMRVNDNFKTINVASQIDDPNSILNFYRKAIELRKKYPALFVYGKYSNALDYSDPKSDEKVFAFVKGLRKDASADGQKRAIVLLNFSDQEQGVKITGLESGKVALSSHDEVKPDALLQPYEGRVLLFSN</sequence>
<dbReference type="FunFam" id="3.20.20.80:FF:000087">
    <property type="entry name" value="Oligo-1,6-glucosidase IMA1"/>
    <property type="match status" value="1"/>
</dbReference>
<dbReference type="Pfam" id="PF00128">
    <property type="entry name" value="Alpha-amylase"/>
    <property type="match status" value="1"/>
</dbReference>
<dbReference type="FunFam" id="3.90.400.10:FF:000004">
    <property type="entry name" value="Oligo-1,6-glucosidase"/>
    <property type="match status" value="1"/>
</dbReference>
<gene>
    <name evidence="4" type="ORF">FA14DRAFT_191680</name>
</gene>
<name>A0A316V4W4_9BASI</name>
<dbReference type="FunCoup" id="A0A316V4W4">
    <property type="interactions" value="26"/>
</dbReference>
<feature type="domain" description="Glycosyl hydrolase family 13 catalytic" evidence="3">
    <location>
        <begin position="18"/>
        <end position="435"/>
    </location>
</feature>
<dbReference type="GO" id="GO:0005987">
    <property type="term" value="P:sucrose catabolic process"/>
    <property type="evidence" value="ECO:0007669"/>
    <property type="project" value="TreeGrafter"/>
</dbReference>
<dbReference type="InterPro" id="IPR017853">
    <property type="entry name" value="GH"/>
</dbReference>
<protein>
    <submittedName>
        <fullName evidence="4">Maltase malt</fullName>
    </submittedName>
</protein>
<dbReference type="SUPFAM" id="SSF51445">
    <property type="entry name" value="(Trans)glycosidases"/>
    <property type="match status" value="1"/>
</dbReference>
<dbReference type="Gene3D" id="3.90.400.10">
    <property type="entry name" value="Oligo-1,6-glucosidase, Domain 2"/>
    <property type="match status" value="1"/>
</dbReference>
<dbReference type="STRING" id="1280837.A0A316V4W4"/>
<dbReference type="GO" id="GO:0004574">
    <property type="term" value="F:oligo-1,6-glucosidase activity"/>
    <property type="evidence" value="ECO:0007669"/>
    <property type="project" value="TreeGrafter"/>
</dbReference>
<dbReference type="InterPro" id="IPR045857">
    <property type="entry name" value="O16G_dom_2"/>
</dbReference>
<organism evidence="4 5">
    <name type="scientific">Meira miltonrushii</name>
    <dbReference type="NCBI Taxonomy" id="1280837"/>
    <lineage>
        <taxon>Eukaryota</taxon>
        <taxon>Fungi</taxon>
        <taxon>Dikarya</taxon>
        <taxon>Basidiomycota</taxon>
        <taxon>Ustilaginomycotina</taxon>
        <taxon>Exobasidiomycetes</taxon>
        <taxon>Exobasidiales</taxon>
        <taxon>Brachybasidiaceae</taxon>
        <taxon>Meira</taxon>
    </lineage>
</organism>
<dbReference type="InterPro" id="IPR013780">
    <property type="entry name" value="Glyco_hydro_b"/>
</dbReference>
<dbReference type="OrthoDB" id="1740265at2759"/>
<dbReference type="Proteomes" id="UP000245771">
    <property type="component" value="Unassembled WGS sequence"/>
</dbReference>
<dbReference type="SUPFAM" id="SSF51011">
    <property type="entry name" value="Glycosyl hydrolase domain"/>
    <property type="match status" value="1"/>
</dbReference>
<dbReference type="EMBL" id="KZ819605">
    <property type="protein sequence ID" value="PWN32586.1"/>
    <property type="molecule type" value="Genomic_DNA"/>
</dbReference>
<keyword evidence="5" id="KW-1185">Reference proteome</keyword>
<dbReference type="GO" id="GO:0004575">
    <property type="term" value="F:sucrose alpha-glucosidase activity"/>
    <property type="evidence" value="ECO:0007669"/>
    <property type="project" value="TreeGrafter"/>
</dbReference>
<feature type="non-terminal residue" evidence="4">
    <location>
        <position position="1"/>
    </location>
</feature>
<dbReference type="Gene3D" id="2.60.40.1180">
    <property type="entry name" value="Golgi alpha-mannosidase II"/>
    <property type="match status" value="1"/>
</dbReference>
<reference evidence="4 5" key="1">
    <citation type="journal article" date="2018" name="Mol. Biol. Evol.">
        <title>Broad Genomic Sampling Reveals a Smut Pathogenic Ancestry of the Fungal Clade Ustilaginomycotina.</title>
        <authorList>
            <person name="Kijpornyongpan T."/>
            <person name="Mondo S.J."/>
            <person name="Barry K."/>
            <person name="Sandor L."/>
            <person name="Lee J."/>
            <person name="Lipzen A."/>
            <person name="Pangilinan J."/>
            <person name="LaButti K."/>
            <person name="Hainaut M."/>
            <person name="Henrissat B."/>
            <person name="Grigoriev I.V."/>
            <person name="Spatafora J.W."/>
            <person name="Aime M.C."/>
        </authorList>
    </citation>
    <scope>NUCLEOTIDE SEQUENCE [LARGE SCALE GENOMIC DNA]</scope>
    <source>
        <strain evidence="4 5">MCA 3882</strain>
    </source>
</reference>
<dbReference type="SMART" id="SM00642">
    <property type="entry name" value="Aamy"/>
    <property type="match status" value="1"/>
</dbReference>
<evidence type="ECO:0000259" key="3">
    <source>
        <dbReference type="SMART" id="SM00642"/>
    </source>
</evidence>
<dbReference type="GO" id="GO:0004556">
    <property type="term" value="F:alpha-amylase activity"/>
    <property type="evidence" value="ECO:0007669"/>
    <property type="project" value="TreeGrafter"/>
</dbReference>
<evidence type="ECO:0000313" key="4">
    <source>
        <dbReference type="EMBL" id="PWN32586.1"/>
    </source>
</evidence>